<comment type="caution">
    <text evidence="4">The sequence shown here is derived from an EMBL/GenBank/DDBJ whole genome shotgun (WGS) entry which is preliminary data.</text>
</comment>
<dbReference type="InterPro" id="IPR050902">
    <property type="entry name" value="ABC_Transporter_SBP"/>
</dbReference>
<gene>
    <name evidence="4" type="ORF">MED92_12556</name>
</gene>
<dbReference type="AlphaFoldDB" id="A0A7U8GPZ5"/>
<dbReference type="PANTHER" id="PTHR30535">
    <property type="entry name" value="VITAMIN B12-BINDING PROTEIN"/>
    <property type="match status" value="1"/>
</dbReference>
<dbReference type="Proteomes" id="UP000002171">
    <property type="component" value="Unassembled WGS sequence"/>
</dbReference>
<dbReference type="PROSITE" id="PS50983">
    <property type="entry name" value="FE_B12_PBP"/>
    <property type="match status" value="1"/>
</dbReference>
<dbReference type="EMBL" id="AAOW01000031">
    <property type="protein sequence ID" value="EAR59817.1"/>
    <property type="molecule type" value="Genomic_DNA"/>
</dbReference>
<dbReference type="RefSeq" id="WP_007020203.1">
    <property type="nucleotide sequence ID" value="NZ_CH724125.1"/>
</dbReference>
<feature type="signal peptide" evidence="2">
    <location>
        <begin position="1"/>
        <end position="21"/>
    </location>
</feature>
<name>A0A7U8GPZ5_NEPCE</name>
<feature type="chain" id="PRO_5030632819" evidence="2">
    <location>
        <begin position="22"/>
        <end position="284"/>
    </location>
</feature>
<dbReference type="CDD" id="cd01149">
    <property type="entry name" value="HutB"/>
    <property type="match status" value="1"/>
</dbReference>
<dbReference type="Pfam" id="PF01497">
    <property type="entry name" value="Peripla_BP_2"/>
    <property type="match status" value="1"/>
</dbReference>
<organism evidence="4 5">
    <name type="scientific">Neptuniibacter caesariensis</name>
    <dbReference type="NCBI Taxonomy" id="207954"/>
    <lineage>
        <taxon>Bacteria</taxon>
        <taxon>Pseudomonadati</taxon>
        <taxon>Pseudomonadota</taxon>
        <taxon>Gammaproteobacteria</taxon>
        <taxon>Oceanospirillales</taxon>
        <taxon>Oceanospirillaceae</taxon>
        <taxon>Neptuniibacter</taxon>
    </lineage>
</organism>
<evidence type="ECO:0000259" key="3">
    <source>
        <dbReference type="PROSITE" id="PS50983"/>
    </source>
</evidence>
<dbReference type="InterPro" id="IPR054828">
    <property type="entry name" value="Vit_B12_bind_prot"/>
</dbReference>
<evidence type="ECO:0000256" key="1">
    <source>
        <dbReference type="ARBA" id="ARBA00022729"/>
    </source>
</evidence>
<sequence length="284" mass="30729">MKLKKLLISTCAVLWMQPVAASTERIVTADGSLTEIIYALQAEDTLVGVDTTSNYPESATQLPQIGYKRAISVEGVLSLNPDLLLITEESGPPKSINQLRQTGLKIKQFSAKPTIEAVQAKITGIAELLGKADKGEILWNDVQSRIEAAKAKTKQVKQPVRVLFVLGMNEKSPIVAGHNTHAESMIKLAGGINAIEGLEGYKPITPEAVAVANPDIILMMARKEHSIPADKLFSQPGFMLTKAAKAQGLISMEGMYLLGFGPRIGDAIHELSEKFYPQLKTAQQ</sequence>
<dbReference type="PANTHER" id="PTHR30535:SF4">
    <property type="entry name" value="HEMIN-BINDING PERIPLASMIC PROTEIN HMUT"/>
    <property type="match status" value="1"/>
</dbReference>
<keyword evidence="1 2" id="KW-0732">Signal</keyword>
<feature type="domain" description="Fe/B12 periplasmic-binding" evidence="3">
    <location>
        <begin position="25"/>
        <end position="279"/>
    </location>
</feature>
<reference evidence="4 5" key="1">
    <citation type="submission" date="2006-02" db="EMBL/GenBank/DDBJ databases">
        <authorList>
            <person name="Pinhassi J."/>
            <person name="Pedros-Alio C."/>
            <person name="Ferriera S."/>
            <person name="Johnson J."/>
            <person name="Kravitz S."/>
            <person name="Halpern A."/>
            <person name="Remington K."/>
            <person name="Beeson K."/>
            <person name="Tran B."/>
            <person name="Rogers Y.-H."/>
            <person name="Friedman R."/>
            <person name="Venter J.C."/>
        </authorList>
    </citation>
    <scope>NUCLEOTIDE SEQUENCE [LARGE SCALE GENOMIC DNA]</scope>
    <source>
        <strain evidence="4 5">MED92</strain>
    </source>
</reference>
<dbReference type="NCBIfam" id="NF038402">
    <property type="entry name" value="TroA_like"/>
    <property type="match status" value="1"/>
</dbReference>
<proteinExistence type="predicted"/>
<evidence type="ECO:0000313" key="4">
    <source>
        <dbReference type="EMBL" id="EAR59817.1"/>
    </source>
</evidence>
<dbReference type="OrthoDB" id="9797736at2"/>
<protein>
    <submittedName>
        <fullName evidence="4">Hemin-binding periplasmic protein</fullName>
    </submittedName>
</protein>
<evidence type="ECO:0000313" key="5">
    <source>
        <dbReference type="Proteomes" id="UP000002171"/>
    </source>
</evidence>
<accession>A0A7U8GPZ5</accession>
<dbReference type="Gene3D" id="3.40.50.1980">
    <property type="entry name" value="Nitrogenase molybdenum iron protein domain"/>
    <property type="match status" value="2"/>
</dbReference>
<evidence type="ECO:0000256" key="2">
    <source>
        <dbReference type="SAM" id="SignalP"/>
    </source>
</evidence>
<dbReference type="SUPFAM" id="SSF53807">
    <property type="entry name" value="Helical backbone' metal receptor"/>
    <property type="match status" value="1"/>
</dbReference>
<dbReference type="InterPro" id="IPR002491">
    <property type="entry name" value="ABC_transptr_periplasmic_BD"/>
</dbReference>
<keyword evidence="5" id="KW-1185">Reference proteome</keyword>